<dbReference type="GO" id="GO:0004672">
    <property type="term" value="F:protein kinase activity"/>
    <property type="evidence" value="ECO:0007669"/>
    <property type="project" value="InterPro"/>
</dbReference>
<accession>A0AAN8VE93</accession>
<evidence type="ECO:0000313" key="4">
    <source>
        <dbReference type="Proteomes" id="UP001370490"/>
    </source>
</evidence>
<evidence type="ECO:0000313" key="3">
    <source>
        <dbReference type="EMBL" id="KAK6931914.1"/>
    </source>
</evidence>
<feature type="compositionally biased region" description="Basic and acidic residues" evidence="1">
    <location>
        <begin position="71"/>
        <end position="84"/>
    </location>
</feature>
<evidence type="ECO:0000259" key="2">
    <source>
        <dbReference type="Pfam" id="PF07714"/>
    </source>
</evidence>
<sequence length="257" mass="29207">MTKWRISIKVMEYSKPNIFLKLNMEPSPLRIDTRSVYKRRPNLRAGNDDLTCGYIARASGAGGKKPSNIKDTNREEEYKSRDGGYSHLNDEDDVVDRCFTSPGKHLSWHLVPFKTLDTRVRECLNKWPIHLNALKNVADSELAPAANLSNFFLTRFQQISLRGGIVNNTLRPPVPNSCDPDWRLLMEQCWAPDPAARPSFTEIARRLRIMSTASQTKAQAYHPQGQKKCYTNTEGHNDRLRLSLSKVGSRKAVTHNG</sequence>
<gene>
    <name evidence="3" type="ORF">RJ641_001538</name>
</gene>
<protein>
    <submittedName>
        <fullName evidence="3">Serine-threonine/tyrosine-protein kinase, catalytic domain</fullName>
    </submittedName>
</protein>
<dbReference type="InterPro" id="IPR001245">
    <property type="entry name" value="Ser-Thr/Tyr_kinase_cat_dom"/>
</dbReference>
<keyword evidence="3" id="KW-0418">Kinase</keyword>
<dbReference type="Pfam" id="PF07714">
    <property type="entry name" value="PK_Tyr_Ser-Thr"/>
    <property type="match status" value="1"/>
</dbReference>
<dbReference type="AlphaFoldDB" id="A0AAN8VE93"/>
<organism evidence="3 4">
    <name type="scientific">Dillenia turbinata</name>
    <dbReference type="NCBI Taxonomy" id="194707"/>
    <lineage>
        <taxon>Eukaryota</taxon>
        <taxon>Viridiplantae</taxon>
        <taxon>Streptophyta</taxon>
        <taxon>Embryophyta</taxon>
        <taxon>Tracheophyta</taxon>
        <taxon>Spermatophyta</taxon>
        <taxon>Magnoliopsida</taxon>
        <taxon>eudicotyledons</taxon>
        <taxon>Gunneridae</taxon>
        <taxon>Pentapetalae</taxon>
        <taxon>Dilleniales</taxon>
        <taxon>Dilleniaceae</taxon>
        <taxon>Dillenia</taxon>
    </lineage>
</organism>
<reference evidence="3 4" key="1">
    <citation type="submission" date="2023-12" db="EMBL/GenBank/DDBJ databases">
        <title>A high-quality genome assembly for Dillenia turbinata (Dilleniales).</title>
        <authorList>
            <person name="Chanderbali A."/>
        </authorList>
    </citation>
    <scope>NUCLEOTIDE SEQUENCE [LARGE SCALE GENOMIC DNA]</scope>
    <source>
        <strain evidence="3">LSX21</strain>
        <tissue evidence="3">Leaf</tissue>
    </source>
</reference>
<feature type="domain" description="Serine-threonine/tyrosine-protein kinase catalytic" evidence="2">
    <location>
        <begin position="166"/>
        <end position="207"/>
    </location>
</feature>
<feature type="region of interest" description="Disordered" evidence="1">
    <location>
        <begin position="60"/>
        <end position="85"/>
    </location>
</feature>
<keyword evidence="4" id="KW-1185">Reference proteome</keyword>
<dbReference type="Gene3D" id="1.10.510.10">
    <property type="entry name" value="Transferase(Phosphotransferase) domain 1"/>
    <property type="match status" value="1"/>
</dbReference>
<dbReference type="Proteomes" id="UP001370490">
    <property type="component" value="Unassembled WGS sequence"/>
</dbReference>
<dbReference type="EMBL" id="JBAMMX010000010">
    <property type="protein sequence ID" value="KAK6931914.1"/>
    <property type="molecule type" value="Genomic_DNA"/>
</dbReference>
<keyword evidence="3" id="KW-0808">Transferase</keyword>
<comment type="caution">
    <text evidence="3">The sequence shown here is derived from an EMBL/GenBank/DDBJ whole genome shotgun (WGS) entry which is preliminary data.</text>
</comment>
<proteinExistence type="predicted"/>
<dbReference type="SUPFAM" id="SSF56112">
    <property type="entry name" value="Protein kinase-like (PK-like)"/>
    <property type="match status" value="1"/>
</dbReference>
<dbReference type="InterPro" id="IPR011009">
    <property type="entry name" value="Kinase-like_dom_sf"/>
</dbReference>
<evidence type="ECO:0000256" key="1">
    <source>
        <dbReference type="SAM" id="MobiDB-lite"/>
    </source>
</evidence>
<name>A0AAN8VE93_9MAGN</name>